<proteinExistence type="predicted"/>
<organism evidence="2">
    <name type="scientific">Serratia fonticola</name>
    <dbReference type="NCBI Taxonomy" id="47917"/>
    <lineage>
        <taxon>Bacteria</taxon>
        <taxon>Pseudomonadati</taxon>
        <taxon>Pseudomonadota</taxon>
        <taxon>Gammaproteobacteria</taxon>
        <taxon>Enterobacterales</taxon>
        <taxon>Yersiniaceae</taxon>
        <taxon>Serratia</taxon>
    </lineage>
</organism>
<reference evidence="2" key="1">
    <citation type="submission" date="2019-05" db="EMBL/GenBank/DDBJ databases">
        <authorList>
            <consortium name="Pathogen Informatics"/>
        </authorList>
    </citation>
    <scope>NUCLEOTIDE SEQUENCE [LARGE SCALE GENOMIC DNA]</scope>
    <source>
        <strain evidence="2">NCTC12965</strain>
    </source>
</reference>
<dbReference type="EMBL" id="CABEEZ010000076">
    <property type="protein sequence ID" value="VTR34174.1"/>
    <property type="molecule type" value="Genomic_DNA"/>
</dbReference>
<evidence type="ECO:0000313" key="2">
    <source>
        <dbReference type="EMBL" id="VTR34174.1"/>
    </source>
</evidence>
<gene>
    <name evidence="2" type="ORF">NCTC12965_03592</name>
</gene>
<accession>A0A4U9UVN3</accession>
<feature type="transmembrane region" description="Helical" evidence="1">
    <location>
        <begin position="18"/>
        <end position="38"/>
    </location>
</feature>
<keyword evidence="1" id="KW-1133">Transmembrane helix</keyword>
<evidence type="ECO:0000256" key="1">
    <source>
        <dbReference type="SAM" id="Phobius"/>
    </source>
</evidence>
<keyword evidence="1" id="KW-0812">Transmembrane</keyword>
<keyword evidence="1" id="KW-0472">Membrane</keyword>
<name>A0A4U9UVN3_SERFO</name>
<dbReference type="AlphaFoldDB" id="A0A4U9UVN3"/>
<sequence length="54" mass="5881">MHGSGARGQFFLIDLNGGFAPIVLFAFDLDAAFIAVWLDDLVLRSMVILLLADN</sequence>
<protein>
    <submittedName>
        <fullName evidence="2">Uncharacterized protein</fullName>
    </submittedName>
</protein>